<keyword evidence="5" id="KW-0539">Nucleus</keyword>
<feature type="compositionally biased region" description="Acidic residues" evidence="6">
    <location>
        <begin position="392"/>
        <end position="401"/>
    </location>
</feature>
<dbReference type="CDD" id="cd14702">
    <property type="entry name" value="bZIP_plant_GBF1"/>
    <property type="match status" value="1"/>
</dbReference>
<keyword evidence="2" id="KW-0805">Transcription regulation</keyword>
<dbReference type="Proteomes" id="UP000077202">
    <property type="component" value="Unassembled WGS sequence"/>
</dbReference>
<comment type="caution">
    <text evidence="8">The sequence shown here is derived from an EMBL/GenBank/DDBJ whole genome shotgun (WGS) entry which is preliminary data.</text>
</comment>
<reference evidence="8" key="1">
    <citation type="submission" date="2016-03" db="EMBL/GenBank/DDBJ databases">
        <title>Mechanisms controlling the formation of the plant cell surface in tip-growing cells are functionally conserved among land plants.</title>
        <authorList>
            <person name="Honkanen S."/>
            <person name="Jones V.A."/>
            <person name="Morieri G."/>
            <person name="Champion C."/>
            <person name="Hetherington A.J."/>
            <person name="Kelly S."/>
            <person name="Saint-Marcoux D."/>
            <person name="Proust H."/>
            <person name="Prescott H."/>
            <person name="Dolan L."/>
        </authorList>
    </citation>
    <scope>NUCLEOTIDE SEQUENCE [LARGE SCALE GENOMIC DNA]</scope>
    <source>
        <tissue evidence="8">Whole gametophyte</tissue>
    </source>
</reference>
<keyword evidence="9" id="KW-1185">Reference proteome</keyword>
<evidence type="ECO:0000313" key="8">
    <source>
        <dbReference type="EMBL" id="OAE35815.1"/>
    </source>
</evidence>
<keyword evidence="3" id="KW-0238">DNA-binding</keyword>
<dbReference type="PROSITE" id="PS50217">
    <property type="entry name" value="BZIP"/>
    <property type="match status" value="1"/>
</dbReference>
<dbReference type="GO" id="GO:0003677">
    <property type="term" value="F:DNA binding"/>
    <property type="evidence" value="ECO:0007669"/>
    <property type="project" value="UniProtKB-KW"/>
</dbReference>
<evidence type="ECO:0000256" key="3">
    <source>
        <dbReference type="ARBA" id="ARBA00023125"/>
    </source>
</evidence>
<accession>A0A176WTG9</accession>
<feature type="region of interest" description="Disordered" evidence="6">
    <location>
        <begin position="360"/>
        <end position="436"/>
    </location>
</feature>
<evidence type="ECO:0000256" key="1">
    <source>
        <dbReference type="ARBA" id="ARBA00004123"/>
    </source>
</evidence>
<feature type="domain" description="BZIP" evidence="7">
    <location>
        <begin position="411"/>
        <end position="463"/>
    </location>
</feature>
<feature type="compositionally biased region" description="Polar residues" evidence="6">
    <location>
        <begin position="606"/>
        <end position="615"/>
    </location>
</feature>
<proteinExistence type="predicted"/>
<dbReference type="EMBL" id="LVLJ01000057">
    <property type="protein sequence ID" value="OAE35815.1"/>
    <property type="molecule type" value="Genomic_DNA"/>
</dbReference>
<sequence length="615" mass="65257">MKAGYRARHCSRDFGCTASDPKGRSGGLTRGRGQGDASRVMGRDGMTACVVDAGYSVAGRAGGLAGGFGFRAAAKAQGAKLRLWLSLSHDSRAETGFSLVGIEAPSDLERESSLLSSANWRRAAGGQESTIGSVFRANSSKPLFLPWFLRIKSGDQASSTGAVNGTGVLGNGGNGYNPGMNRSASEWAFQEFLKEHTQASGLQSRNDSQVFMISEEEAGEKELPPSQDKECVEEQKEPDVISIPGLKEEVDESSYTASNQKAEDPLEQPELKVAVNPLFSGLRDEVPAAPASSDPREYEHFLKRRLDIACAAVAMSRATGLGSPKIAGNLSLQQAVPQGKGAAPGLLGADVAANGSHVRGPVGIPALPPKPDSLAPVSSAKPTTSGSSREQSDDEDGDDGVVNDQNLEPGDLKRVKRMLSNRESARRSRRRKQAHLSELETQVAQLRVENTTLVKRLTDISQKFSDAAVDNRVLKSDVEALRAKVKMAEDLVTRATGQTVAHPPHIPASLGMSHGFSYMPGPYVASAMPPTHGYLHHSLPVSSQAFPVELPSLPTGQQGLSGKMGRTPSMQRVASLEHLQKRSRGGTCSSTSAWGAGWDMEGPSMVEQSSINGDH</sequence>
<protein>
    <recommendedName>
        <fullName evidence="7">BZIP domain-containing protein</fullName>
    </recommendedName>
</protein>
<evidence type="ECO:0000256" key="2">
    <source>
        <dbReference type="ARBA" id="ARBA00023015"/>
    </source>
</evidence>
<dbReference type="InterPro" id="IPR020983">
    <property type="entry name" value="Basic_leucine-zipper_C"/>
</dbReference>
<dbReference type="SMART" id="SM00338">
    <property type="entry name" value="BRLZ"/>
    <property type="match status" value="1"/>
</dbReference>
<dbReference type="PANTHER" id="PTHR46408">
    <property type="entry name" value="BASIC LEUCINE ZIPPER 63"/>
    <property type="match status" value="1"/>
</dbReference>
<evidence type="ECO:0000256" key="6">
    <source>
        <dbReference type="SAM" id="MobiDB-lite"/>
    </source>
</evidence>
<evidence type="ECO:0000313" key="9">
    <source>
        <dbReference type="Proteomes" id="UP000077202"/>
    </source>
</evidence>
<dbReference type="GO" id="GO:0005634">
    <property type="term" value="C:nucleus"/>
    <property type="evidence" value="ECO:0007669"/>
    <property type="project" value="UniProtKB-SubCell"/>
</dbReference>
<evidence type="ECO:0000256" key="5">
    <source>
        <dbReference type="ARBA" id="ARBA00023242"/>
    </source>
</evidence>
<dbReference type="SUPFAM" id="SSF57959">
    <property type="entry name" value="Leucine zipper domain"/>
    <property type="match status" value="1"/>
</dbReference>
<feature type="region of interest" description="Disordered" evidence="6">
    <location>
        <begin position="578"/>
        <end position="615"/>
    </location>
</feature>
<organism evidence="8 9">
    <name type="scientific">Marchantia polymorpha subsp. ruderalis</name>
    <dbReference type="NCBI Taxonomy" id="1480154"/>
    <lineage>
        <taxon>Eukaryota</taxon>
        <taxon>Viridiplantae</taxon>
        <taxon>Streptophyta</taxon>
        <taxon>Embryophyta</taxon>
        <taxon>Marchantiophyta</taxon>
        <taxon>Marchantiopsida</taxon>
        <taxon>Marchantiidae</taxon>
        <taxon>Marchantiales</taxon>
        <taxon>Marchantiaceae</taxon>
        <taxon>Marchantia</taxon>
    </lineage>
</organism>
<dbReference type="AlphaFoldDB" id="A0A176WTG9"/>
<evidence type="ECO:0000259" key="7">
    <source>
        <dbReference type="PROSITE" id="PS50217"/>
    </source>
</evidence>
<dbReference type="PROSITE" id="PS00036">
    <property type="entry name" value="BZIP_BASIC"/>
    <property type="match status" value="1"/>
</dbReference>
<keyword evidence="4" id="KW-0804">Transcription</keyword>
<dbReference type="InterPro" id="IPR045314">
    <property type="entry name" value="bZIP_plant_GBF1"/>
</dbReference>
<evidence type="ECO:0000256" key="4">
    <source>
        <dbReference type="ARBA" id="ARBA00023163"/>
    </source>
</evidence>
<dbReference type="Pfam" id="PF00170">
    <property type="entry name" value="bZIP_1"/>
    <property type="match status" value="1"/>
</dbReference>
<comment type="subcellular location">
    <subcellularLocation>
        <location evidence="1">Nucleus</location>
    </subcellularLocation>
</comment>
<dbReference type="Gene3D" id="1.20.5.170">
    <property type="match status" value="1"/>
</dbReference>
<name>A0A176WTG9_MARPO</name>
<dbReference type="InterPro" id="IPR004827">
    <property type="entry name" value="bZIP"/>
</dbReference>
<dbReference type="PANTHER" id="PTHR46408:SF10">
    <property type="entry name" value="BASIC LEUCINE ZIPPER 63"/>
    <property type="match status" value="1"/>
</dbReference>
<dbReference type="FunFam" id="1.20.5.170:FF:000020">
    <property type="entry name" value="BZIP transcription factor"/>
    <property type="match status" value="1"/>
</dbReference>
<dbReference type="Pfam" id="PF12498">
    <property type="entry name" value="bZIP_C"/>
    <property type="match status" value="1"/>
</dbReference>
<dbReference type="GO" id="GO:0003700">
    <property type="term" value="F:DNA-binding transcription factor activity"/>
    <property type="evidence" value="ECO:0007669"/>
    <property type="project" value="InterPro"/>
</dbReference>
<feature type="region of interest" description="Disordered" evidence="6">
    <location>
        <begin position="216"/>
        <end position="237"/>
    </location>
</feature>
<gene>
    <name evidence="8" type="ORF">AXG93_4225s1180</name>
</gene>
<feature type="compositionally biased region" description="Basic and acidic residues" evidence="6">
    <location>
        <begin position="220"/>
        <end position="237"/>
    </location>
</feature>
<dbReference type="InterPro" id="IPR046347">
    <property type="entry name" value="bZIP_sf"/>
</dbReference>